<proteinExistence type="inferred from homology"/>
<dbReference type="InterPro" id="IPR017853">
    <property type="entry name" value="GH"/>
</dbReference>
<evidence type="ECO:0000256" key="4">
    <source>
        <dbReference type="ARBA" id="ARBA00023295"/>
    </source>
</evidence>
<feature type="compositionally biased region" description="Basic residues" evidence="6">
    <location>
        <begin position="359"/>
        <end position="371"/>
    </location>
</feature>
<feature type="chain" id="PRO_5035229115" description="cellulase" evidence="7">
    <location>
        <begin position="29"/>
        <end position="409"/>
    </location>
</feature>
<dbReference type="EC" id="3.2.1.4" evidence="2"/>
<dbReference type="InterPro" id="IPR018087">
    <property type="entry name" value="Glyco_hydro_5_CS"/>
</dbReference>
<evidence type="ECO:0000256" key="3">
    <source>
        <dbReference type="ARBA" id="ARBA00022801"/>
    </source>
</evidence>
<dbReference type="PROSITE" id="PS00659">
    <property type="entry name" value="GLYCOSYL_HYDROL_F5"/>
    <property type="match status" value="1"/>
</dbReference>
<evidence type="ECO:0000256" key="5">
    <source>
        <dbReference type="RuleBase" id="RU361153"/>
    </source>
</evidence>
<feature type="domain" description="Glycoside hydrolase family 5" evidence="8">
    <location>
        <begin position="40"/>
        <end position="286"/>
    </location>
</feature>
<dbReference type="PANTHER" id="PTHR34142">
    <property type="entry name" value="ENDO-BETA-1,4-GLUCANASE A"/>
    <property type="match status" value="1"/>
</dbReference>
<evidence type="ECO:0000256" key="1">
    <source>
        <dbReference type="ARBA" id="ARBA00000966"/>
    </source>
</evidence>
<dbReference type="EMBL" id="BOON01000019">
    <property type="protein sequence ID" value="GII22744.1"/>
    <property type="molecule type" value="Genomic_DNA"/>
</dbReference>
<dbReference type="SUPFAM" id="SSF51445">
    <property type="entry name" value="(Trans)glycosidases"/>
    <property type="match status" value="1"/>
</dbReference>
<evidence type="ECO:0000313" key="10">
    <source>
        <dbReference type="Proteomes" id="UP000599074"/>
    </source>
</evidence>
<keyword evidence="3 5" id="KW-0378">Hydrolase</keyword>
<keyword evidence="10" id="KW-1185">Reference proteome</keyword>
<evidence type="ECO:0000256" key="6">
    <source>
        <dbReference type="SAM" id="MobiDB-lite"/>
    </source>
</evidence>
<dbReference type="RefSeq" id="WP_168115354.1">
    <property type="nucleotide sequence ID" value="NZ_BOON01000019.1"/>
</dbReference>
<protein>
    <recommendedName>
        <fullName evidence="2">cellulase</fullName>
        <ecNumber evidence="2">3.2.1.4</ecNumber>
    </recommendedName>
</protein>
<feature type="region of interest" description="Disordered" evidence="6">
    <location>
        <begin position="356"/>
        <end position="409"/>
    </location>
</feature>
<accession>A0A8J3X0W2</accession>
<keyword evidence="4 5" id="KW-0326">Glycosidase</keyword>
<dbReference type="GO" id="GO:0009251">
    <property type="term" value="P:glucan catabolic process"/>
    <property type="evidence" value="ECO:0007669"/>
    <property type="project" value="TreeGrafter"/>
</dbReference>
<dbReference type="Proteomes" id="UP000599074">
    <property type="component" value="Unassembled WGS sequence"/>
</dbReference>
<evidence type="ECO:0000256" key="7">
    <source>
        <dbReference type="SAM" id="SignalP"/>
    </source>
</evidence>
<dbReference type="Pfam" id="PF00150">
    <property type="entry name" value="Cellulase"/>
    <property type="match status" value="1"/>
</dbReference>
<dbReference type="InterPro" id="IPR001547">
    <property type="entry name" value="Glyco_hydro_5"/>
</dbReference>
<dbReference type="AlphaFoldDB" id="A0A8J3X0W2"/>
<feature type="signal peptide" evidence="7">
    <location>
        <begin position="1"/>
        <end position="28"/>
    </location>
</feature>
<reference evidence="9" key="1">
    <citation type="submission" date="2021-01" db="EMBL/GenBank/DDBJ databases">
        <title>Whole genome shotgun sequence of Planosporangium mesophilum NBRC 109066.</title>
        <authorList>
            <person name="Komaki H."/>
            <person name="Tamura T."/>
        </authorList>
    </citation>
    <scope>NUCLEOTIDE SEQUENCE</scope>
    <source>
        <strain evidence="9">NBRC 109066</strain>
    </source>
</reference>
<dbReference type="Gene3D" id="3.20.20.80">
    <property type="entry name" value="Glycosidases"/>
    <property type="match status" value="1"/>
</dbReference>
<comment type="similarity">
    <text evidence="5">Belongs to the glycosyl hydrolase 5 (cellulase A) family.</text>
</comment>
<evidence type="ECO:0000259" key="8">
    <source>
        <dbReference type="Pfam" id="PF00150"/>
    </source>
</evidence>
<comment type="caution">
    <text evidence="9">The sequence shown here is derived from an EMBL/GenBank/DDBJ whole genome shotgun (WGS) entry which is preliminary data.</text>
</comment>
<dbReference type="PANTHER" id="PTHR34142:SF1">
    <property type="entry name" value="GLYCOSIDE HYDROLASE FAMILY 5 DOMAIN-CONTAINING PROTEIN"/>
    <property type="match status" value="1"/>
</dbReference>
<keyword evidence="7" id="KW-0732">Signal</keyword>
<organism evidence="9 10">
    <name type="scientific">Planosporangium mesophilum</name>
    <dbReference type="NCBI Taxonomy" id="689768"/>
    <lineage>
        <taxon>Bacteria</taxon>
        <taxon>Bacillati</taxon>
        <taxon>Actinomycetota</taxon>
        <taxon>Actinomycetes</taxon>
        <taxon>Micromonosporales</taxon>
        <taxon>Micromonosporaceae</taxon>
        <taxon>Planosporangium</taxon>
    </lineage>
</organism>
<comment type="catalytic activity">
    <reaction evidence="1">
        <text>Endohydrolysis of (1-&gt;4)-beta-D-glucosidic linkages in cellulose, lichenin and cereal beta-D-glucans.</text>
        <dbReference type="EC" id="3.2.1.4"/>
    </reaction>
</comment>
<evidence type="ECO:0000313" key="9">
    <source>
        <dbReference type="EMBL" id="GII22744.1"/>
    </source>
</evidence>
<dbReference type="GO" id="GO:0008810">
    <property type="term" value="F:cellulase activity"/>
    <property type="evidence" value="ECO:0007669"/>
    <property type="project" value="UniProtKB-EC"/>
</dbReference>
<gene>
    <name evidence="9" type="ORF">Pme01_23410</name>
</gene>
<evidence type="ECO:0000256" key="2">
    <source>
        <dbReference type="ARBA" id="ARBA00012601"/>
    </source>
</evidence>
<sequence>MKRGLQAVYATLLALLASHLILAHPAHAASGLRVKDGRLVEANGQDLVLRGVNHSYSWYASQTSGVFAAIKAAGANSARLTLSIGHRWKPATTAADVSSAISLCQQHRLICILEAHDASGYGQQQGAATLDEVVGYWISIRGALAGQDNYVILNVANEPFGYHITSTWTQDTMRAIGRLRAAGLQHTLMVDAPDWGQDDLFTMRDNAPKVLAADPARNTVFDIHMFGTFNTPAKVQSYLQSFVARRLPIVVGEFSSNHPYGKPATDAVLQYAQAYRIGFLGWLWSGDTEAAYLDMVNNFNPSLRTPWGARFLTGVNGLRTNAREATVFGGAARRTKHRWNWSDLWPWSMAQAAAVRPVPSRRSRPLTRRPRRAPEDPAPGGGRAGRGSRTPVGGRRRDDAPREQGVQTR</sequence>
<name>A0A8J3X0W2_9ACTN</name>